<sequence length="334" mass="37948">MVQPSLLLVSPVFYGYWTTIASSLKKLGYEVHTHLYDAPGTLVERVRNKALHDLPERLRPAAFESIVTDKAVAKLREVNPEIVLVVKGDQLGQQWWEAVQNSGARHATWMYDELRRMRYSDQDFDLRMLGPIASYSPADVAELNAQGYEAIEVPLAFDADLPIAPAQEPNISFVGARYEGREHMLKQLHDAGLPVKAFGKQWSRHWWDVARTRQFKTSGLETGRDLDRSHAYGVMASSPATLNIHGDQDGFTMRTFEAPGVGGLQIIDRPDVSRYYDVGEEVLVYESIEELIDLCKRVLVEPQWASRIRQAGQKRTLAEHTFDQRIQALESLWK</sequence>
<evidence type="ECO:0000313" key="2">
    <source>
        <dbReference type="EMBL" id="QNV37342.1"/>
    </source>
</evidence>
<keyword evidence="2" id="KW-0808">Transferase</keyword>
<protein>
    <submittedName>
        <fullName evidence="2">Glycosyltransferase</fullName>
    </submittedName>
</protein>
<reference evidence="2 3" key="1">
    <citation type="submission" date="2020-09" db="EMBL/GenBank/DDBJ databases">
        <title>Investigation of environmental microbes.</title>
        <authorList>
            <person name="Ou Y."/>
            <person name="Kang Q."/>
        </authorList>
    </citation>
    <scope>NUCLEOTIDE SEQUENCE [LARGE SCALE GENOMIC DNA]</scope>
    <source>
        <strain evidence="2 3">KJZ-14</strain>
    </source>
</reference>
<evidence type="ECO:0000259" key="1">
    <source>
        <dbReference type="Pfam" id="PF13524"/>
    </source>
</evidence>
<dbReference type="EMBL" id="CP061539">
    <property type="protein sequence ID" value="QNV37342.1"/>
    <property type="molecule type" value="Genomic_DNA"/>
</dbReference>
<gene>
    <name evidence="2" type="ORF">IDM49_08875</name>
</gene>
<accession>A0A7H2BCE6</accession>
<dbReference type="Pfam" id="PF13524">
    <property type="entry name" value="Glyco_trans_1_2"/>
    <property type="match status" value="1"/>
</dbReference>
<dbReference type="GeneID" id="96624354"/>
<evidence type="ECO:0000313" key="3">
    <source>
        <dbReference type="Proteomes" id="UP000516404"/>
    </source>
</evidence>
<dbReference type="KEGG" id="rter:IDM49_08875"/>
<keyword evidence="3" id="KW-1185">Reference proteome</keyword>
<organism evidence="2 3">
    <name type="scientific">Rothia terrae</name>
    <dbReference type="NCBI Taxonomy" id="396015"/>
    <lineage>
        <taxon>Bacteria</taxon>
        <taxon>Bacillati</taxon>
        <taxon>Actinomycetota</taxon>
        <taxon>Actinomycetes</taxon>
        <taxon>Micrococcales</taxon>
        <taxon>Micrococcaceae</taxon>
        <taxon>Rothia</taxon>
    </lineage>
</organism>
<dbReference type="GO" id="GO:0016740">
    <property type="term" value="F:transferase activity"/>
    <property type="evidence" value="ECO:0007669"/>
    <property type="project" value="UniProtKB-KW"/>
</dbReference>
<feature type="domain" description="Spore protein YkvP/CgeB glycosyl transferase-like" evidence="1">
    <location>
        <begin position="181"/>
        <end position="330"/>
    </location>
</feature>
<name>A0A7H2BCE6_9MICC</name>
<dbReference type="RefSeq" id="WP_190724246.1">
    <property type="nucleotide sequence ID" value="NZ_CP061539.1"/>
</dbReference>
<dbReference type="AlphaFoldDB" id="A0A7H2BCE6"/>
<dbReference type="Proteomes" id="UP000516404">
    <property type="component" value="Chromosome"/>
</dbReference>
<proteinExistence type="predicted"/>
<dbReference type="InterPro" id="IPR055259">
    <property type="entry name" value="YkvP/CgeB_Glyco_trans-like"/>
</dbReference>